<dbReference type="EMBL" id="CAJVPS010047742">
    <property type="protein sequence ID" value="CAG8763474.1"/>
    <property type="molecule type" value="Genomic_DNA"/>
</dbReference>
<protein>
    <submittedName>
        <fullName evidence="1">10543_t:CDS:1</fullName>
    </submittedName>
</protein>
<dbReference type="Proteomes" id="UP000789508">
    <property type="component" value="Unassembled WGS sequence"/>
</dbReference>
<reference evidence="1" key="1">
    <citation type="submission" date="2021-06" db="EMBL/GenBank/DDBJ databases">
        <authorList>
            <person name="Kallberg Y."/>
            <person name="Tangrot J."/>
            <person name="Rosling A."/>
        </authorList>
    </citation>
    <scope>NUCLEOTIDE SEQUENCE</scope>
    <source>
        <strain evidence="1">FL130A</strain>
    </source>
</reference>
<gene>
    <name evidence="1" type="ORF">ALEPTO_LOCUS13760</name>
</gene>
<feature type="non-terminal residue" evidence="1">
    <location>
        <position position="136"/>
    </location>
</feature>
<organism evidence="1 2">
    <name type="scientific">Ambispora leptoticha</name>
    <dbReference type="NCBI Taxonomy" id="144679"/>
    <lineage>
        <taxon>Eukaryota</taxon>
        <taxon>Fungi</taxon>
        <taxon>Fungi incertae sedis</taxon>
        <taxon>Mucoromycota</taxon>
        <taxon>Glomeromycotina</taxon>
        <taxon>Glomeromycetes</taxon>
        <taxon>Archaeosporales</taxon>
        <taxon>Ambisporaceae</taxon>
        <taxon>Ambispora</taxon>
    </lineage>
</organism>
<comment type="caution">
    <text evidence="1">The sequence shown here is derived from an EMBL/GenBank/DDBJ whole genome shotgun (WGS) entry which is preliminary data.</text>
</comment>
<dbReference type="AlphaFoldDB" id="A0A9N9J3L4"/>
<proteinExistence type="predicted"/>
<keyword evidence="2" id="KW-1185">Reference proteome</keyword>
<name>A0A9N9J3L4_9GLOM</name>
<evidence type="ECO:0000313" key="2">
    <source>
        <dbReference type="Proteomes" id="UP000789508"/>
    </source>
</evidence>
<dbReference type="OrthoDB" id="2445785at2759"/>
<accession>A0A9N9J3L4</accession>
<evidence type="ECO:0000313" key="1">
    <source>
        <dbReference type="EMBL" id="CAG8763474.1"/>
    </source>
</evidence>
<feature type="non-terminal residue" evidence="1">
    <location>
        <position position="1"/>
    </location>
</feature>
<sequence length="136" mass="15394">KALPRIKIPQTITNLIIDIITNRHNTVITNHGTTELEHTDYTMYTTVTTNNRIHKIEANHSVLAYIDDTTWIVLSKQQLKAILNTATIFYSFTNIQVNPNKSVLATLNPTDTPSILFNGSNIESIKHKQAFRFLGC</sequence>